<comment type="caution">
    <text evidence="1">The sequence shown here is derived from an EMBL/GenBank/DDBJ whole genome shotgun (WGS) entry which is preliminary data.</text>
</comment>
<dbReference type="EMBL" id="JANJQO010001338">
    <property type="protein sequence ID" value="KAJ2971463.1"/>
    <property type="molecule type" value="Genomic_DNA"/>
</dbReference>
<reference evidence="1" key="1">
    <citation type="submission" date="2022-08" db="EMBL/GenBank/DDBJ databases">
        <title>Genome Sequence of Lecanicillium fungicola.</title>
        <authorList>
            <person name="Buettner E."/>
        </authorList>
    </citation>
    <scope>NUCLEOTIDE SEQUENCE</scope>
    <source>
        <strain evidence="1">Babe33</strain>
    </source>
</reference>
<proteinExistence type="predicted"/>
<evidence type="ECO:0000313" key="2">
    <source>
        <dbReference type="Proteomes" id="UP001143910"/>
    </source>
</evidence>
<name>A0ACC1MZ70_9HYPO</name>
<protein>
    <submittedName>
        <fullName evidence="1">Uncharacterized protein</fullName>
    </submittedName>
</protein>
<gene>
    <name evidence="1" type="ORF">NQ176_g7672</name>
</gene>
<keyword evidence="2" id="KW-1185">Reference proteome</keyword>
<dbReference type="Proteomes" id="UP001143910">
    <property type="component" value="Unassembled WGS sequence"/>
</dbReference>
<accession>A0ACC1MZ70</accession>
<organism evidence="1 2">
    <name type="scientific">Zarea fungicola</name>
    <dbReference type="NCBI Taxonomy" id="93591"/>
    <lineage>
        <taxon>Eukaryota</taxon>
        <taxon>Fungi</taxon>
        <taxon>Dikarya</taxon>
        <taxon>Ascomycota</taxon>
        <taxon>Pezizomycotina</taxon>
        <taxon>Sordariomycetes</taxon>
        <taxon>Hypocreomycetidae</taxon>
        <taxon>Hypocreales</taxon>
        <taxon>Cordycipitaceae</taxon>
        <taxon>Zarea</taxon>
    </lineage>
</organism>
<sequence>MASDDDLSDLSSLSSLSPVPSDDELDAVSENEAPSKGGILKFFSKASEQPLRSPSPPPRKRSPSPPHEYVLADNPDIAFIVMFRSRFTDALPKSLANFGPQELERDVVEPIPGDRVEHFLCALLGLLLNRKQDVKPGHYNRALEDAIASHKGQWAVSWGDKSPLSGGAGFNTMNPAERLTLLRTLILWTMSSSDSVKSIINQAYKQNRHEDDLNQPRAVQAWGSDADKRRYFLVEGQDDTAFRVYRESNPAGANRTWWSVAGSIEELRALAAKLDTKDGGPKAKKLSHKMLQAIPRFEAGEEKRRRRDYRLMRKEQFKRPEPGFSMYEGRTRGKRVKYTYSDDEDNFYSDSTNRRSARNTGVHTPAESGPVTTASGRQIRAPVRMTTGGDDSTAVSVQEDYSEADHEGSVGPTGRPRRSAAANAANGWEETNGGGRGHSGSLDSDDAASETGFGDDEEDADLHVPEQSDEDDDEFDEDEAMVDDDIEENPKSLVVKLGITPPKLRTALSPIESVPNALPTPDLEDRKLSSFAEGRTGVIMPDTLAVPETQAESKLKNPVEAKPDLQGGDSGLGATPASPGAIASAPLAFRGSPEKKHAQPAPRAGILNVP</sequence>
<evidence type="ECO:0000313" key="1">
    <source>
        <dbReference type="EMBL" id="KAJ2971463.1"/>
    </source>
</evidence>